<dbReference type="GO" id="GO:0004519">
    <property type="term" value="F:endonuclease activity"/>
    <property type="evidence" value="ECO:0007669"/>
    <property type="project" value="UniProtKB-KW"/>
</dbReference>
<evidence type="ECO:0000256" key="1">
    <source>
        <dbReference type="ARBA" id="ARBA00012493"/>
    </source>
</evidence>
<dbReference type="GO" id="GO:0008270">
    <property type="term" value="F:zinc ion binding"/>
    <property type="evidence" value="ECO:0007669"/>
    <property type="project" value="UniProtKB-KW"/>
</dbReference>
<dbReference type="PROSITE" id="PS50878">
    <property type="entry name" value="RT_POL"/>
    <property type="match status" value="1"/>
</dbReference>
<dbReference type="STRING" id="105785.A0A2J7PFW5"/>
<dbReference type="EC" id="2.7.7.49" evidence="1"/>
<keyword evidence="3" id="KW-0548">Nucleotidyltransferase</keyword>
<dbReference type="Gene3D" id="1.10.340.70">
    <property type="match status" value="1"/>
</dbReference>
<dbReference type="InterPro" id="IPR001878">
    <property type="entry name" value="Znf_CCHC"/>
</dbReference>
<feature type="domain" description="Integrase catalytic" evidence="13">
    <location>
        <begin position="1086"/>
        <end position="1245"/>
    </location>
</feature>
<proteinExistence type="predicted"/>
<dbReference type="InterPro" id="IPR001969">
    <property type="entry name" value="Aspartic_peptidase_AS"/>
</dbReference>
<keyword evidence="15" id="KW-1185">Reference proteome</keyword>
<feature type="region of interest" description="Disordered" evidence="9">
    <location>
        <begin position="251"/>
        <end position="275"/>
    </location>
</feature>
<dbReference type="Pfam" id="PF00077">
    <property type="entry name" value="RVP"/>
    <property type="match status" value="1"/>
</dbReference>
<dbReference type="InterPro" id="IPR018061">
    <property type="entry name" value="Retropepsins"/>
</dbReference>
<evidence type="ECO:0000256" key="5">
    <source>
        <dbReference type="ARBA" id="ARBA00022759"/>
    </source>
</evidence>
<evidence type="ECO:0000256" key="3">
    <source>
        <dbReference type="ARBA" id="ARBA00022695"/>
    </source>
</evidence>
<dbReference type="GO" id="GO:0015074">
    <property type="term" value="P:DNA integration"/>
    <property type="evidence" value="ECO:0007669"/>
    <property type="project" value="InterPro"/>
</dbReference>
<reference evidence="14 15" key="1">
    <citation type="submission" date="2017-12" db="EMBL/GenBank/DDBJ databases">
        <title>Hemimetabolous genomes reveal molecular basis of termite eusociality.</title>
        <authorList>
            <person name="Harrison M.C."/>
            <person name="Jongepier E."/>
            <person name="Robertson H.M."/>
            <person name="Arning N."/>
            <person name="Bitard-Feildel T."/>
            <person name="Chao H."/>
            <person name="Childers C.P."/>
            <person name="Dinh H."/>
            <person name="Doddapaneni H."/>
            <person name="Dugan S."/>
            <person name="Gowin J."/>
            <person name="Greiner C."/>
            <person name="Han Y."/>
            <person name="Hu H."/>
            <person name="Hughes D.S.T."/>
            <person name="Huylmans A.-K."/>
            <person name="Kemena C."/>
            <person name="Kremer L.P.M."/>
            <person name="Lee S.L."/>
            <person name="Lopez-Ezquerra A."/>
            <person name="Mallet L."/>
            <person name="Monroy-Kuhn J.M."/>
            <person name="Moser A."/>
            <person name="Murali S.C."/>
            <person name="Muzny D.M."/>
            <person name="Otani S."/>
            <person name="Piulachs M.-D."/>
            <person name="Poelchau M."/>
            <person name="Qu J."/>
            <person name="Schaub F."/>
            <person name="Wada-Katsumata A."/>
            <person name="Worley K.C."/>
            <person name="Xie Q."/>
            <person name="Ylla G."/>
            <person name="Poulsen M."/>
            <person name="Gibbs R.A."/>
            <person name="Schal C."/>
            <person name="Richards S."/>
            <person name="Belles X."/>
            <person name="Korb J."/>
            <person name="Bornberg-Bauer E."/>
        </authorList>
    </citation>
    <scope>NUCLEOTIDE SEQUENCE [LARGE SCALE GENOMIC DNA]</scope>
    <source>
        <tissue evidence="14">Whole body</tissue>
    </source>
</reference>
<dbReference type="Gene3D" id="2.40.70.10">
    <property type="entry name" value="Acid Proteases"/>
    <property type="match status" value="1"/>
</dbReference>
<evidence type="ECO:0000256" key="6">
    <source>
        <dbReference type="ARBA" id="ARBA00022801"/>
    </source>
</evidence>
<dbReference type="InParanoid" id="A0A2J7PFW5"/>
<dbReference type="SUPFAM" id="SSF56672">
    <property type="entry name" value="DNA/RNA polymerases"/>
    <property type="match status" value="1"/>
</dbReference>
<dbReference type="Pfam" id="PF17921">
    <property type="entry name" value="Integrase_H2C2"/>
    <property type="match status" value="1"/>
</dbReference>
<keyword evidence="2" id="KW-0808">Transferase</keyword>
<evidence type="ECO:0000259" key="12">
    <source>
        <dbReference type="PROSITE" id="PS50878"/>
    </source>
</evidence>
<dbReference type="Pfam" id="PF17917">
    <property type="entry name" value="RT_RNaseH"/>
    <property type="match status" value="1"/>
</dbReference>
<organism evidence="14 15">
    <name type="scientific">Cryptotermes secundus</name>
    <dbReference type="NCBI Taxonomy" id="105785"/>
    <lineage>
        <taxon>Eukaryota</taxon>
        <taxon>Metazoa</taxon>
        <taxon>Ecdysozoa</taxon>
        <taxon>Arthropoda</taxon>
        <taxon>Hexapoda</taxon>
        <taxon>Insecta</taxon>
        <taxon>Pterygota</taxon>
        <taxon>Neoptera</taxon>
        <taxon>Polyneoptera</taxon>
        <taxon>Dictyoptera</taxon>
        <taxon>Blattodea</taxon>
        <taxon>Blattoidea</taxon>
        <taxon>Termitoidae</taxon>
        <taxon>Kalotermitidae</taxon>
        <taxon>Cryptotermitinae</taxon>
        <taxon>Cryptotermes</taxon>
    </lineage>
</organism>
<dbReference type="Pfam" id="PF00665">
    <property type="entry name" value="rve"/>
    <property type="match status" value="1"/>
</dbReference>
<feature type="domain" description="CCHC-type" evidence="10">
    <location>
        <begin position="199"/>
        <end position="213"/>
    </location>
</feature>
<dbReference type="FunFam" id="1.10.340.70:FF:000001">
    <property type="entry name" value="Retrovirus-related Pol polyprotein from transposon gypsy-like Protein"/>
    <property type="match status" value="1"/>
</dbReference>
<keyword evidence="5" id="KW-0255">Endonuclease</keyword>
<dbReference type="CDD" id="cd01647">
    <property type="entry name" value="RT_LTR"/>
    <property type="match status" value="1"/>
</dbReference>
<dbReference type="Gene3D" id="4.10.60.10">
    <property type="entry name" value="Zinc finger, CCHC-type"/>
    <property type="match status" value="1"/>
</dbReference>
<evidence type="ECO:0000259" key="13">
    <source>
        <dbReference type="PROSITE" id="PS50994"/>
    </source>
</evidence>
<evidence type="ECO:0000256" key="2">
    <source>
        <dbReference type="ARBA" id="ARBA00022679"/>
    </source>
</evidence>
<keyword evidence="8" id="KW-0862">Zinc</keyword>
<dbReference type="SMART" id="SM00343">
    <property type="entry name" value="ZnF_C2HC"/>
    <property type="match status" value="2"/>
</dbReference>
<dbReference type="PANTHER" id="PTHR37984">
    <property type="entry name" value="PROTEIN CBG26694"/>
    <property type="match status" value="1"/>
</dbReference>
<keyword evidence="8" id="KW-0863">Zinc-finger</keyword>
<name>A0A2J7PFW5_9NEOP</name>
<dbReference type="CDD" id="cd00303">
    <property type="entry name" value="retropepsin_like"/>
    <property type="match status" value="1"/>
</dbReference>
<evidence type="ECO:0000256" key="7">
    <source>
        <dbReference type="ARBA" id="ARBA00022918"/>
    </source>
</evidence>
<dbReference type="OrthoDB" id="420169at2759"/>
<dbReference type="SUPFAM" id="SSF50630">
    <property type="entry name" value="Acid proteases"/>
    <property type="match status" value="1"/>
</dbReference>
<dbReference type="InterPro" id="IPR041588">
    <property type="entry name" value="Integrase_H2C2"/>
</dbReference>
<dbReference type="GO" id="GO:0004190">
    <property type="term" value="F:aspartic-type endopeptidase activity"/>
    <property type="evidence" value="ECO:0007669"/>
    <property type="project" value="InterPro"/>
</dbReference>
<dbReference type="Pfam" id="PF00078">
    <property type="entry name" value="RVT_1"/>
    <property type="match status" value="1"/>
</dbReference>
<dbReference type="InterPro" id="IPR000477">
    <property type="entry name" value="RT_dom"/>
</dbReference>
<dbReference type="InterPro" id="IPR036397">
    <property type="entry name" value="RNaseH_sf"/>
</dbReference>
<dbReference type="GO" id="GO:0006508">
    <property type="term" value="P:proteolysis"/>
    <property type="evidence" value="ECO:0007669"/>
    <property type="project" value="InterPro"/>
</dbReference>
<dbReference type="SUPFAM" id="SSF53098">
    <property type="entry name" value="Ribonuclease H-like"/>
    <property type="match status" value="1"/>
</dbReference>
<dbReference type="InterPro" id="IPR043502">
    <property type="entry name" value="DNA/RNA_pol_sf"/>
</dbReference>
<comment type="caution">
    <text evidence="14">The sequence shown here is derived from an EMBL/GenBank/DDBJ whole genome shotgun (WGS) entry which is preliminary data.</text>
</comment>
<feature type="compositionally biased region" description="Basic and acidic residues" evidence="9">
    <location>
        <begin position="255"/>
        <end position="270"/>
    </location>
</feature>
<dbReference type="Gene3D" id="3.30.70.270">
    <property type="match status" value="2"/>
</dbReference>
<dbReference type="CDD" id="cd09274">
    <property type="entry name" value="RNase_HI_RT_Ty3"/>
    <property type="match status" value="1"/>
</dbReference>
<sequence length="1363" mass="156610">MAEEYISLGEALKLIPHFKGNKNEVVAFIANVDTAFSVINPDQADTLYKFVLTRISGEPRTSIIHRNLEDWSELKEFLKNSYVEKRTLDFHASQLFRSKQGKDERVSEWIQRIQTLGSQFREAALLNSTEGAREGILDLSDRLRNICFVQGLHSDRIQTIVRSRNYRDFDEIAETALVEESAIVSKQDRYKYEGTGPSRCSSCGKMGHMSSKCYNKEKREMRANPVIARKPDNIKNFTCFRCGERGHVARHCRRPPRERESPNHGKREVADGEQPSNGRLYSIGCTDKNLCEYVGLNLDVSNETRLYLLLDSGADVSILKSEKLIGTVAFEPRDRVKIKSVDGSVTETHGTIETRIREGSVEVPFTFQLVSKQVDIVCDGILGRDFLRQTQAKICYETGTLTFRHEGFEIRKRLLSRREGECELIEQNRAVRTITLPRRSEVIVKLPVAAGNVTAEGLLEKREVLDGVYMAGSLTKVVNGYVITSMLNTRDDEVEIEEPVAELREIPEVVAIPPTDTERKMGKCRDEDVLEQLRTEHLNPEELESLTKICLEYQDVFYVPGDQLSCTNAVKHSINLVPGTSPLNTRPYRLPETQKEEVDRQVTKLLHEGIIEESDSPWNSPILVVPKKGGANGEKRWRMVVDFRRLNEKTVGDAYPLPDITEILDQLGQCKYFSCLDMVMGYHQIELEEKDIEKTAFSTKHGHWAYRRLPFGLKTAPATFQRMMNTVLSGLTGTRCFAFLDDIVVYARSLAEHDMKLREIFERLRRYKLKLQPEKCEFLRKEVSYLGHVITENGVRPDPAKIRALENFETPTTAKQLKSFLGMAGYYRKFIQNFSRIASPLHRLLKKDAKFEWTEAQEHAFHRLKSKLTTQPILQYPDFSKEFIVTTDASNDGLGAVLSQGEIGKDLPIAYASRSLNKAETHYTTSEKELLAIVWAVKYFRPYLYGRRFKIVTDHKPLTWVMNVKDPGSRLLRWRIKLEEYDFEILYKKGSLNTNADALSRIGSLMKDDKRVDLDEDTKKQILYEFHDAPLGGHRGMNKTYKAIKERYAWANMRREIEDYVKKCRSCQVNKLLKPRKKAPMEITTTADNPFDRCSLDIVGPLPETEKGNRYILTFQDDLSKYVIAAPMRHQDAETVAREFVTQVVLKYGTPNTVLTDQGANFLSDVFRSTCKMLKIKKIQSTAFHPESNGGLERSHRVLAEYLRHYVKEDQSNWDEWIPFAMFTYNTTEHSATGHTPFELIFGRKSSLPSALADSPSPQYNYDDYVAELKKRLQTAHQAAKENLLSSKIRSKEHYDKETERLELQEGDRVLLYDETVRRGRSKKLSSQWIGPYEVVAIDKVNVTIKRGKRVQKVHVNRVKPFY</sequence>
<evidence type="ECO:0000313" key="14">
    <source>
        <dbReference type="EMBL" id="PNF15218.1"/>
    </source>
</evidence>
<dbReference type="InterPro" id="IPR001584">
    <property type="entry name" value="Integrase_cat-core"/>
</dbReference>
<dbReference type="SUPFAM" id="SSF57756">
    <property type="entry name" value="Retrovirus zinc finger-like domains"/>
    <property type="match status" value="1"/>
</dbReference>
<evidence type="ECO:0000259" key="10">
    <source>
        <dbReference type="PROSITE" id="PS50158"/>
    </source>
</evidence>
<dbReference type="Proteomes" id="UP000235965">
    <property type="component" value="Unassembled WGS sequence"/>
</dbReference>
<feature type="domain" description="CCHC-type" evidence="10">
    <location>
        <begin position="239"/>
        <end position="254"/>
    </location>
</feature>
<dbReference type="InterPro" id="IPR001995">
    <property type="entry name" value="Peptidase_A2_cat"/>
</dbReference>
<evidence type="ECO:0000259" key="11">
    <source>
        <dbReference type="PROSITE" id="PS50175"/>
    </source>
</evidence>
<dbReference type="Gene3D" id="3.30.420.10">
    <property type="entry name" value="Ribonuclease H-like superfamily/Ribonuclease H"/>
    <property type="match status" value="1"/>
</dbReference>
<evidence type="ECO:0000313" key="15">
    <source>
        <dbReference type="Proteomes" id="UP000235965"/>
    </source>
</evidence>
<dbReference type="InterPro" id="IPR043128">
    <property type="entry name" value="Rev_trsase/Diguanyl_cyclase"/>
</dbReference>
<feature type="domain" description="Peptidase A2" evidence="11">
    <location>
        <begin position="306"/>
        <end position="386"/>
    </location>
</feature>
<evidence type="ECO:0000256" key="4">
    <source>
        <dbReference type="ARBA" id="ARBA00022722"/>
    </source>
</evidence>
<dbReference type="GO" id="GO:0042575">
    <property type="term" value="C:DNA polymerase complex"/>
    <property type="evidence" value="ECO:0007669"/>
    <property type="project" value="UniProtKB-ARBA"/>
</dbReference>
<dbReference type="PROSITE" id="PS50994">
    <property type="entry name" value="INTEGRASE"/>
    <property type="match status" value="1"/>
</dbReference>
<dbReference type="GO" id="GO:0003676">
    <property type="term" value="F:nucleic acid binding"/>
    <property type="evidence" value="ECO:0007669"/>
    <property type="project" value="InterPro"/>
</dbReference>
<dbReference type="PROSITE" id="PS00141">
    <property type="entry name" value="ASP_PROTEASE"/>
    <property type="match status" value="1"/>
</dbReference>
<feature type="domain" description="Reverse transcriptase" evidence="12">
    <location>
        <begin position="606"/>
        <end position="790"/>
    </location>
</feature>
<dbReference type="PANTHER" id="PTHR37984:SF5">
    <property type="entry name" value="PROTEIN NYNRIN-LIKE"/>
    <property type="match status" value="1"/>
</dbReference>
<evidence type="ECO:0000256" key="9">
    <source>
        <dbReference type="SAM" id="MobiDB-lite"/>
    </source>
</evidence>
<protein>
    <recommendedName>
        <fullName evidence="1">RNA-directed DNA polymerase</fullName>
        <ecNumber evidence="1">2.7.7.49</ecNumber>
    </recommendedName>
</protein>
<dbReference type="GO" id="GO:0003964">
    <property type="term" value="F:RNA-directed DNA polymerase activity"/>
    <property type="evidence" value="ECO:0007669"/>
    <property type="project" value="UniProtKB-KW"/>
</dbReference>
<dbReference type="PROSITE" id="PS50158">
    <property type="entry name" value="ZF_CCHC"/>
    <property type="match status" value="2"/>
</dbReference>
<dbReference type="FunFam" id="3.30.420.10:FF:000032">
    <property type="entry name" value="Retrovirus-related Pol polyprotein from transposon 297-like Protein"/>
    <property type="match status" value="1"/>
</dbReference>
<dbReference type="Gene3D" id="3.10.10.10">
    <property type="entry name" value="HIV Type 1 Reverse Transcriptase, subunit A, domain 1"/>
    <property type="match status" value="1"/>
</dbReference>
<dbReference type="InterPro" id="IPR012337">
    <property type="entry name" value="RNaseH-like_sf"/>
</dbReference>
<dbReference type="InterPro" id="IPR050951">
    <property type="entry name" value="Retrovirus_Pol_polyprotein"/>
</dbReference>
<keyword evidence="6" id="KW-0378">Hydrolase</keyword>
<dbReference type="PROSITE" id="PS50175">
    <property type="entry name" value="ASP_PROT_RETROV"/>
    <property type="match status" value="1"/>
</dbReference>
<dbReference type="EMBL" id="NEVH01025646">
    <property type="protein sequence ID" value="PNF15218.1"/>
    <property type="molecule type" value="Genomic_DNA"/>
</dbReference>
<keyword evidence="7" id="KW-0695">RNA-directed DNA polymerase</keyword>
<keyword evidence="4" id="KW-0540">Nuclease</keyword>
<dbReference type="InterPro" id="IPR021109">
    <property type="entry name" value="Peptidase_aspartic_dom_sf"/>
</dbReference>
<dbReference type="InterPro" id="IPR036875">
    <property type="entry name" value="Znf_CCHC_sf"/>
</dbReference>
<evidence type="ECO:0000256" key="8">
    <source>
        <dbReference type="PROSITE-ProRule" id="PRU00047"/>
    </source>
</evidence>
<dbReference type="FunFam" id="3.30.70.270:FF:000020">
    <property type="entry name" value="Transposon Tf2-6 polyprotein-like Protein"/>
    <property type="match status" value="1"/>
</dbReference>
<keyword evidence="8" id="KW-0479">Metal-binding</keyword>
<accession>A0A2J7PFW5</accession>
<gene>
    <name evidence="14" type="ORF">B7P43_G14040</name>
</gene>
<dbReference type="InterPro" id="IPR041373">
    <property type="entry name" value="RT_RNaseH"/>
</dbReference>